<evidence type="ECO:0000256" key="3">
    <source>
        <dbReference type="ARBA" id="ARBA00022989"/>
    </source>
</evidence>
<organism evidence="7 8">
    <name type="scientific">Tilletiopsis washingtonensis</name>
    <dbReference type="NCBI Taxonomy" id="58919"/>
    <lineage>
        <taxon>Eukaryota</taxon>
        <taxon>Fungi</taxon>
        <taxon>Dikarya</taxon>
        <taxon>Basidiomycota</taxon>
        <taxon>Ustilaginomycotina</taxon>
        <taxon>Exobasidiomycetes</taxon>
        <taxon>Entylomatales</taxon>
        <taxon>Entylomatales incertae sedis</taxon>
        <taxon>Tilletiopsis</taxon>
    </lineage>
</organism>
<feature type="compositionally biased region" description="Polar residues" evidence="5">
    <location>
        <begin position="36"/>
        <end position="56"/>
    </location>
</feature>
<dbReference type="Pfam" id="PF04172">
    <property type="entry name" value="LrgB"/>
    <property type="match status" value="1"/>
</dbReference>
<feature type="transmembrane region" description="Helical" evidence="6">
    <location>
        <begin position="926"/>
        <end position="946"/>
    </location>
</feature>
<feature type="transmembrane region" description="Helical" evidence="6">
    <location>
        <begin position="870"/>
        <end position="887"/>
    </location>
</feature>
<evidence type="ECO:0000256" key="2">
    <source>
        <dbReference type="ARBA" id="ARBA00022692"/>
    </source>
</evidence>
<feature type="transmembrane region" description="Helical" evidence="6">
    <location>
        <begin position="704"/>
        <end position="722"/>
    </location>
</feature>
<feature type="compositionally biased region" description="Basic residues" evidence="5">
    <location>
        <begin position="409"/>
        <end position="418"/>
    </location>
</feature>
<keyword evidence="3 6" id="KW-1133">Transmembrane helix</keyword>
<evidence type="ECO:0000256" key="4">
    <source>
        <dbReference type="ARBA" id="ARBA00023136"/>
    </source>
</evidence>
<reference evidence="7 8" key="1">
    <citation type="journal article" date="2018" name="Mol. Biol. Evol.">
        <title>Broad Genomic Sampling Reveals a Smut Pathogenic Ancestry of the Fungal Clade Ustilaginomycotina.</title>
        <authorList>
            <person name="Kijpornyongpan T."/>
            <person name="Mondo S.J."/>
            <person name="Barry K."/>
            <person name="Sandor L."/>
            <person name="Lee J."/>
            <person name="Lipzen A."/>
            <person name="Pangilinan J."/>
            <person name="LaButti K."/>
            <person name="Hainaut M."/>
            <person name="Henrissat B."/>
            <person name="Grigoriev I.V."/>
            <person name="Spatafora J.W."/>
            <person name="Aime M.C."/>
        </authorList>
    </citation>
    <scope>NUCLEOTIDE SEQUENCE [LARGE SCALE GENOMIC DNA]</scope>
    <source>
        <strain evidence="7 8">MCA 4186</strain>
    </source>
</reference>
<evidence type="ECO:0000256" key="5">
    <source>
        <dbReference type="SAM" id="MobiDB-lite"/>
    </source>
</evidence>
<evidence type="ECO:0000256" key="1">
    <source>
        <dbReference type="ARBA" id="ARBA00004141"/>
    </source>
</evidence>
<feature type="compositionally biased region" description="Low complexity" evidence="5">
    <location>
        <begin position="490"/>
        <end position="504"/>
    </location>
</feature>
<dbReference type="GO" id="GO:0016020">
    <property type="term" value="C:membrane"/>
    <property type="evidence" value="ECO:0007669"/>
    <property type="project" value="UniProtKB-SubCell"/>
</dbReference>
<gene>
    <name evidence="7" type="ORF">FA09DRAFT_246501</name>
</gene>
<name>A0A316ZEC5_9BASI</name>
<feature type="transmembrane region" description="Helical" evidence="6">
    <location>
        <begin position="818"/>
        <end position="837"/>
    </location>
</feature>
<feature type="compositionally biased region" description="Polar residues" evidence="5">
    <location>
        <begin position="519"/>
        <end position="536"/>
    </location>
</feature>
<dbReference type="PANTHER" id="PTHR30249">
    <property type="entry name" value="PUTATIVE SEROTONIN TRANSPORTER"/>
    <property type="match status" value="1"/>
</dbReference>
<comment type="subcellular location">
    <subcellularLocation>
        <location evidence="1">Membrane</location>
        <topology evidence="1">Multi-pass membrane protein</topology>
    </subcellularLocation>
</comment>
<feature type="transmembrane region" description="Helical" evidence="6">
    <location>
        <begin position="729"/>
        <end position="748"/>
    </location>
</feature>
<keyword evidence="2 6" id="KW-0812">Transmembrane</keyword>
<accession>A0A316ZEC5</accession>
<feature type="region of interest" description="Disordered" evidence="5">
    <location>
        <begin position="582"/>
        <end position="606"/>
    </location>
</feature>
<dbReference type="EMBL" id="KZ819290">
    <property type="protein sequence ID" value="PWN98645.1"/>
    <property type="molecule type" value="Genomic_DNA"/>
</dbReference>
<evidence type="ECO:0000313" key="8">
    <source>
        <dbReference type="Proteomes" id="UP000245946"/>
    </source>
</evidence>
<dbReference type="InterPro" id="IPR007300">
    <property type="entry name" value="CidB/LrgB"/>
</dbReference>
<feature type="region of interest" description="Disordered" evidence="5">
    <location>
        <begin position="404"/>
        <end position="536"/>
    </location>
</feature>
<feature type="transmembrane region" description="Helical" evidence="6">
    <location>
        <begin position="240"/>
        <end position="258"/>
    </location>
</feature>
<protein>
    <submittedName>
        <fullName evidence="7">LrgB-domain-containing protein</fullName>
    </submittedName>
</protein>
<dbReference type="RefSeq" id="XP_025598924.1">
    <property type="nucleotide sequence ID" value="XM_025739666.1"/>
</dbReference>
<feature type="transmembrane region" description="Helical" evidence="6">
    <location>
        <begin position="680"/>
        <end position="698"/>
    </location>
</feature>
<feature type="compositionally biased region" description="Basic and acidic residues" evidence="5">
    <location>
        <begin position="419"/>
        <end position="445"/>
    </location>
</feature>
<feature type="compositionally biased region" description="Pro residues" evidence="5">
    <location>
        <begin position="72"/>
        <end position="81"/>
    </location>
</feature>
<keyword evidence="4 6" id="KW-0472">Membrane</keyword>
<sequence>MSAPSDAQTPAIAVPAPVVTRARSLTIDTVAAAPLSNVSAQQSPTATMNNSPNLGSASADAPAATGDVEKQTPPPTQPAQSPPAGSSASSCCSEDRIRGFGDVREAAYLTWQRQRRHLFTAWVHVPLGVMSLLVFTWAINLGMQAAPFRFPAAVIAAFSLFVFLLLLDWLSSRFPGARQDDAEQQSEKPQRRSKRFIEPCMKLLAPPCDFCLRNMSVMFTPSFVLIPAREIIDGKEIGLIIGWFAATQILAFVLPVYFTRGINWLWTLPEDLKARRQAAKWEAKRKEIVRSRRNSAVEASRRGSTATMHDAARRGSTATLAGLEFEKGVAFSGGSRLGAVASGLAGITATVTAPVAHVNMAIEEDEQRHMDAVIMEQARQQGEPFVTSADSAMSFGNFSPRSDVSYFSHPHHRHHHHHDREGRREHRDGEPRSARSRSRTRDSRRPGSASRPSSAGRPVSAGRPGSAGEAHSARPSTLSRAGTSFLGNIKRPGSSGSGKRPGSSGADGEPDMVDKQTPALPSSVAQSSLAPTSGRFSSAEYRFPSPLPTPQMPSMASVAFELHLPTAASFRRAENGPSEIDVVREESTSPSASATTTANNSRRQSLMYSNGEALDRRGSEMSSGGATLYALDSKHSANKLALQKSNVEQQPADNHDDAASECSDDEEDAVERLASWFGDLITPAFYFLVFLIGIPLWFAADIALPLFLGINLLTFLAAITIVPPKIRRFLHPILSTSLATVLIIWAFGAMRGLSIKETLAYYSRDAKYTVLWSLQGYSGPIPGAGDILFSTLDAGVVSLAVPMYRYRKDLKANFWRMLCALLPCAALSLFVWPYLAYLMGMNRVHSLAFAARFMSTPLAIELATNIGADQSITVILVVVTGVIYAIVKEPVFRWLRVTDDMVVGITMGSTAGAIGASSLISKPRQLALASLCFIIFGAMLLIATAIPPVVQLVQSLAA</sequence>
<feature type="region of interest" description="Disordered" evidence="5">
    <location>
        <begin position="33"/>
        <end position="93"/>
    </location>
</feature>
<feature type="transmembrane region" description="Helical" evidence="6">
    <location>
        <begin position="150"/>
        <end position="170"/>
    </location>
</feature>
<evidence type="ECO:0000256" key="6">
    <source>
        <dbReference type="SAM" id="Phobius"/>
    </source>
</evidence>
<dbReference type="OrthoDB" id="2502820at2759"/>
<dbReference type="Proteomes" id="UP000245946">
    <property type="component" value="Unassembled WGS sequence"/>
</dbReference>
<feature type="compositionally biased region" description="Low complexity" evidence="5">
    <location>
        <begin position="82"/>
        <end position="92"/>
    </location>
</feature>
<feature type="compositionally biased region" description="Low complexity" evidence="5">
    <location>
        <begin position="588"/>
        <end position="598"/>
    </location>
</feature>
<feature type="transmembrane region" description="Helical" evidence="6">
    <location>
        <begin position="118"/>
        <end position="138"/>
    </location>
</feature>
<feature type="compositionally biased region" description="Low complexity" evidence="5">
    <location>
        <begin position="446"/>
        <end position="461"/>
    </location>
</feature>
<keyword evidence="8" id="KW-1185">Reference proteome</keyword>
<dbReference type="GeneID" id="37267212"/>
<proteinExistence type="predicted"/>
<dbReference type="AlphaFoldDB" id="A0A316ZEC5"/>
<dbReference type="PANTHER" id="PTHR30249:SF0">
    <property type="entry name" value="PLASTIDAL GLYCOLATE_GLYCERATE TRANSLOCATOR 1, CHLOROPLASTIC"/>
    <property type="match status" value="1"/>
</dbReference>
<feature type="compositionally biased region" description="Polar residues" evidence="5">
    <location>
        <begin position="474"/>
        <end position="486"/>
    </location>
</feature>
<evidence type="ECO:0000313" key="7">
    <source>
        <dbReference type="EMBL" id="PWN98645.1"/>
    </source>
</evidence>